<feature type="transmembrane region" description="Helical" evidence="9">
    <location>
        <begin position="136"/>
        <end position="155"/>
    </location>
</feature>
<dbReference type="Pfam" id="PF01595">
    <property type="entry name" value="CNNM"/>
    <property type="match status" value="1"/>
</dbReference>
<feature type="transmembrane region" description="Helical" evidence="9">
    <location>
        <begin position="59"/>
        <end position="85"/>
    </location>
</feature>
<evidence type="ECO:0000256" key="4">
    <source>
        <dbReference type="ARBA" id="ARBA00022692"/>
    </source>
</evidence>
<evidence type="ECO:0000256" key="2">
    <source>
        <dbReference type="ARBA" id="ARBA00006337"/>
    </source>
</evidence>
<comment type="similarity">
    <text evidence="2">Belongs to the UPF0053 family.</text>
</comment>
<gene>
    <name evidence="12" type="ORF">UFOPK3610_01002</name>
</gene>
<dbReference type="InterPro" id="IPR044751">
    <property type="entry name" value="Ion_transp-like_CBS"/>
</dbReference>
<dbReference type="Pfam" id="PF00571">
    <property type="entry name" value="CBS"/>
    <property type="match status" value="2"/>
</dbReference>
<evidence type="ECO:0000259" key="10">
    <source>
        <dbReference type="PROSITE" id="PS51371"/>
    </source>
</evidence>
<dbReference type="InterPro" id="IPR002550">
    <property type="entry name" value="CNNM"/>
</dbReference>
<evidence type="ECO:0000256" key="1">
    <source>
        <dbReference type="ARBA" id="ARBA00004651"/>
    </source>
</evidence>
<dbReference type="GO" id="GO:0005886">
    <property type="term" value="C:plasma membrane"/>
    <property type="evidence" value="ECO:0007669"/>
    <property type="project" value="UniProtKB-SubCell"/>
</dbReference>
<dbReference type="SMART" id="SM01091">
    <property type="entry name" value="CorC_HlyC"/>
    <property type="match status" value="1"/>
</dbReference>
<feature type="domain" description="CBS" evidence="10">
    <location>
        <begin position="276"/>
        <end position="333"/>
    </location>
</feature>
<dbReference type="PANTHER" id="PTHR22777:SF32">
    <property type="entry name" value="UPF0053 INNER MEMBRANE PROTEIN YFJD"/>
    <property type="match status" value="1"/>
</dbReference>
<reference evidence="12" key="1">
    <citation type="submission" date="2020-05" db="EMBL/GenBank/DDBJ databases">
        <authorList>
            <person name="Chiriac C."/>
            <person name="Salcher M."/>
            <person name="Ghai R."/>
            <person name="Kavagutti S V."/>
        </authorList>
    </citation>
    <scope>NUCLEOTIDE SEQUENCE</scope>
</reference>
<sequence length="430" mass="47298">MTSALWWLLLLAVVLVLLAGLLVSAETALQRVSQARVEEMQRDEVRGASRLLVVLGDRARYINVLLFLSTLASVSATVVLTIVMLRLISASEWLPTVLAILIMVVVSYVAIGVAPRTLGRQHAERIALRAAGPARFMARILGPLTTLLIMLGNALTPGKGYREGPFETQLELRELVDLAEADSVIEDDERQMIQSVFELGETIAREVMVPRTEMIFIDRDRNLRQALSLGLRSGYSRMPVIGENHDDIVGVVYLKDVMNRVFDERDAEQAETVASIMRPAVFVPDTKQVDELLREMQAARVHLVIVVDEYGGTAGLVTIEDILEEIVGEIADEHDTAAPEVTEISEGAFRVSSRMDVDDFAELVDIDVVGVDEGVETVLGLMAKRLGRVPIPGARVEVEGWLLVAEHGAGRRNRIATVLATRIPQEVVND</sequence>
<feature type="domain" description="CBS" evidence="10">
    <location>
        <begin position="208"/>
        <end position="267"/>
    </location>
</feature>
<dbReference type="InterPro" id="IPR036318">
    <property type="entry name" value="FAD-bd_PCMH-like_sf"/>
</dbReference>
<dbReference type="Gene3D" id="3.10.580.10">
    <property type="entry name" value="CBS-domain"/>
    <property type="match status" value="1"/>
</dbReference>
<dbReference type="SUPFAM" id="SSF54631">
    <property type="entry name" value="CBS-domain pair"/>
    <property type="match status" value="1"/>
</dbReference>
<dbReference type="GO" id="GO:0050660">
    <property type="term" value="F:flavin adenine dinucleotide binding"/>
    <property type="evidence" value="ECO:0007669"/>
    <property type="project" value="InterPro"/>
</dbReference>
<dbReference type="InterPro" id="IPR005170">
    <property type="entry name" value="Transptr-assoc_dom"/>
</dbReference>
<keyword evidence="6 9" id="KW-1133">Transmembrane helix</keyword>
<dbReference type="Pfam" id="PF03471">
    <property type="entry name" value="CorC_HlyC"/>
    <property type="match status" value="1"/>
</dbReference>
<name>A0A6J7H280_9ZZZZ</name>
<dbReference type="PROSITE" id="PS51371">
    <property type="entry name" value="CBS"/>
    <property type="match status" value="2"/>
</dbReference>
<keyword evidence="3" id="KW-1003">Cell membrane</keyword>
<keyword evidence="5" id="KW-0677">Repeat</keyword>
<dbReference type="SMART" id="SM00116">
    <property type="entry name" value="CBS"/>
    <property type="match status" value="2"/>
</dbReference>
<dbReference type="EMBL" id="CAFBMR010000035">
    <property type="protein sequence ID" value="CAB4914012.1"/>
    <property type="molecule type" value="Genomic_DNA"/>
</dbReference>
<evidence type="ECO:0000256" key="5">
    <source>
        <dbReference type="ARBA" id="ARBA00022737"/>
    </source>
</evidence>
<comment type="subcellular location">
    <subcellularLocation>
        <location evidence="1">Cell membrane</location>
        <topology evidence="1">Multi-pass membrane protein</topology>
    </subcellularLocation>
</comment>
<evidence type="ECO:0000256" key="8">
    <source>
        <dbReference type="ARBA" id="ARBA00023136"/>
    </source>
</evidence>
<dbReference type="AlphaFoldDB" id="A0A6J7H280"/>
<evidence type="ECO:0000256" key="3">
    <source>
        <dbReference type="ARBA" id="ARBA00022475"/>
    </source>
</evidence>
<dbReference type="InterPro" id="IPR046342">
    <property type="entry name" value="CBS_dom_sf"/>
</dbReference>
<dbReference type="InterPro" id="IPR000644">
    <property type="entry name" value="CBS_dom"/>
</dbReference>
<feature type="domain" description="CNNM transmembrane" evidence="11">
    <location>
        <begin position="1"/>
        <end position="189"/>
    </location>
</feature>
<dbReference type="PROSITE" id="PS51846">
    <property type="entry name" value="CNNM"/>
    <property type="match status" value="1"/>
</dbReference>
<feature type="transmembrane region" description="Helical" evidence="9">
    <location>
        <begin position="97"/>
        <end position="116"/>
    </location>
</feature>
<proteinExistence type="inferred from homology"/>
<dbReference type="FunFam" id="3.10.580.10:FF:000002">
    <property type="entry name" value="Magnesium/cobalt efflux protein CorC"/>
    <property type="match status" value="1"/>
</dbReference>
<keyword evidence="4 9" id="KW-0812">Transmembrane</keyword>
<evidence type="ECO:0000313" key="12">
    <source>
        <dbReference type="EMBL" id="CAB4914012.1"/>
    </source>
</evidence>
<organism evidence="12">
    <name type="scientific">freshwater metagenome</name>
    <dbReference type="NCBI Taxonomy" id="449393"/>
    <lineage>
        <taxon>unclassified sequences</taxon>
        <taxon>metagenomes</taxon>
        <taxon>ecological metagenomes</taxon>
    </lineage>
</organism>
<keyword evidence="7" id="KW-0129">CBS domain</keyword>
<dbReference type="CDD" id="cd04590">
    <property type="entry name" value="CBS_pair_CorC_HlyC_assoc"/>
    <property type="match status" value="1"/>
</dbReference>
<evidence type="ECO:0000259" key="11">
    <source>
        <dbReference type="PROSITE" id="PS51846"/>
    </source>
</evidence>
<protein>
    <submittedName>
        <fullName evidence="12">Unannotated protein</fullName>
    </submittedName>
</protein>
<evidence type="ECO:0000256" key="9">
    <source>
        <dbReference type="SAM" id="Phobius"/>
    </source>
</evidence>
<evidence type="ECO:0000256" key="6">
    <source>
        <dbReference type="ARBA" id="ARBA00022989"/>
    </source>
</evidence>
<accession>A0A6J7H280</accession>
<dbReference type="SUPFAM" id="SSF56176">
    <property type="entry name" value="FAD-binding/transporter-associated domain-like"/>
    <property type="match status" value="1"/>
</dbReference>
<dbReference type="Gene3D" id="3.30.465.10">
    <property type="match status" value="1"/>
</dbReference>
<evidence type="ECO:0000256" key="7">
    <source>
        <dbReference type="ARBA" id="ARBA00023122"/>
    </source>
</evidence>
<dbReference type="InterPro" id="IPR016169">
    <property type="entry name" value="FAD-bd_PCMH_sub2"/>
</dbReference>
<keyword evidence="8 9" id="KW-0472">Membrane</keyword>
<dbReference type="PANTHER" id="PTHR22777">
    <property type="entry name" value="HEMOLYSIN-RELATED"/>
    <property type="match status" value="1"/>
</dbReference>